<comment type="caution">
    <text evidence="1">The sequence shown here is derived from an EMBL/GenBank/DDBJ whole genome shotgun (WGS) entry which is preliminary data.</text>
</comment>
<accession>A0A0L1KAV8</accession>
<gene>
    <name evidence="1" type="ORF">J121_2206</name>
</gene>
<dbReference type="Pfam" id="PF09601">
    <property type="entry name" value="DUF2459"/>
    <property type="match status" value="1"/>
</dbReference>
<organism evidence="1 2">
    <name type="scientific">Qipengyuania citrea LAMA 915</name>
    <dbReference type="NCBI Taxonomy" id="1306953"/>
    <lineage>
        <taxon>Bacteria</taxon>
        <taxon>Pseudomonadati</taxon>
        <taxon>Pseudomonadota</taxon>
        <taxon>Alphaproteobacteria</taxon>
        <taxon>Sphingomonadales</taxon>
        <taxon>Erythrobacteraceae</taxon>
        <taxon>Qipengyuania</taxon>
    </lineage>
</organism>
<name>A0A0L1KAV8_9SPHN</name>
<proteinExistence type="predicted"/>
<dbReference type="Proteomes" id="UP000037446">
    <property type="component" value="Unassembled WGS sequence"/>
</dbReference>
<dbReference type="InterPro" id="IPR011727">
    <property type="entry name" value="CHP02117"/>
</dbReference>
<dbReference type="AlphaFoldDB" id="A0A0L1KAV8"/>
<dbReference type="EMBL" id="JYNE01000027">
    <property type="protein sequence ID" value="KNH01190.1"/>
    <property type="molecule type" value="Genomic_DNA"/>
</dbReference>
<dbReference type="PATRIC" id="fig|1306953.7.peg.2280"/>
<sequence>MTRWRRWLAGLLALPCAALALFLLAAWIGSSLPRNPDWTEPAEGVTIMVETNGIHTGIVMPVISPVKDWRATFPSAGLPRADGQLPTHVAIGWGEKEVFLSTPTWSDLKPATALRIALRGGEGLVRVGHYVRPAPSEYHRPLTLRPAEYARLVERVEAALPPLAPGETRVTYDSFEEGARNYDATGRYTLANTCNQWVGDTLAHAGIAMGRWTPLAGGVMKWVPEPAAPGQPASGATAGKASS</sequence>
<evidence type="ECO:0000313" key="2">
    <source>
        <dbReference type="Proteomes" id="UP000037446"/>
    </source>
</evidence>
<evidence type="ECO:0000313" key="1">
    <source>
        <dbReference type="EMBL" id="KNH01190.1"/>
    </source>
</evidence>
<reference evidence="1" key="1">
    <citation type="submission" date="2015-02" db="EMBL/GenBank/DDBJ databases">
        <authorList>
            <person name="Chooi Y.-H."/>
        </authorList>
    </citation>
    <scope>NUCLEOTIDE SEQUENCE [LARGE SCALE GENOMIC DNA]</scope>
    <source>
        <strain evidence="1">LAMA 915</strain>
    </source>
</reference>
<protein>
    <submittedName>
        <fullName evidence="1">Ankyrin</fullName>
    </submittedName>
</protein>
<dbReference type="STRING" id="1306953.J121_2206"/>